<keyword evidence="3" id="KW-1185">Reference proteome</keyword>
<name>A0ABQ0C5W8_9PROT</name>
<dbReference type="Proteomes" id="UP001628193">
    <property type="component" value="Unassembled WGS sequence"/>
</dbReference>
<evidence type="ECO:0000313" key="2">
    <source>
        <dbReference type="EMBL" id="GAB0056269.1"/>
    </source>
</evidence>
<comment type="caution">
    <text evidence="2">The sequence shown here is derived from an EMBL/GenBank/DDBJ whole genome shotgun (WGS) entry which is preliminary data.</text>
</comment>
<dbReference type="Pfam" id="PF21880">
    <property type="entry name" value="DUF6916"/>
    <property type="match status" value="1"/>
</dbReference>
<proteinExistence type="predicted"/>
<sequence length="106" mass="11789">MLDTLRATDFTPLLNQSGTMTTPSGLDIPVQVEEVTENPRAMPCRHAPERRIPFSLLLTSPLSAPPLTDGLCRLNLDGLSLSDVYVVRIVPQDESNHLAWYQIVFN</sequence>
<dbReference type="InterPro" id="IPR054209">
    <property type="entry name" value="DUF6916"/>
</dbReference>
<reference evidence="2 3" key="2">
    <citation type="submission" date="2024-09" db="EMBL/GenBank/DDBJ databases">
        <title>Draft genome sequence of Candidatus Magnetaquicoccaceae bacterium FCR-1.</title>
        <authorList>
            <person name="Shimoshige H."/>
            <person name="Shimamura S."/>
            <person name="Taoka A."/>
            <person name="Kobayashi H."/>
            <person name="Maekawa T."/>
        </authorList>
    </citation>
    <scope>NUCLEOTIDE SEQUENCE [LARGE SCALE GENOMIC DNA]</scope>
    <source>
        <strain evidence="2 3">FCR-1</strain>
    </source>
</reference>
<evidence type="ECO:0000259" key="1">
    <source>
        <dbReference type="Pfam" id="PF21880"/>
    </source>
</evidence>
<protein>
    <recommendedName>
        <fullName evidence="1">DUF6916 domain-containing protein</fullName>
    </recommendedName>
</protein>
<dbReference type="EMBL" id="BAAFGK010000002">
    <property type="protein sequence ID" value="GAB0056269.1"/>
    <property type="molecule type" value="Genomic_DNA"/>
</dbReference>
<evidence type="ECO:0000313" key="3">
    <source>
        <dbReference type="Proteomes" id="UP001628193"/>
    </source>
</evidence>
<reference evidence="2 3" key="1">
    <citation type="submission" date="2024-05" db="EMBL/GenBank/DDBJ databases">
        <authorList>
            <consortium name="Candidatus Magnetaquicoccaceae bacterium FCR-1 genome sequencing consortium"/>
            <person name="Shimoshige H."/>
            <person name="Shimamura S."/>
            <person name="Taoka A."/>
            <person name="Kobayashi H."/>
            <person name="Maekawa T."/>
        </authorList>
    </citation>
    <scope>NUCLEOTIDE SEQUENCE [LARGE SCALE GENOMIC DNA]</scope>
    <source>
        <strain evidence="2 3">FCR-1</strain>
    </source>
</reference>
<dbReference type="RefSeq" id="WP_420903982.1">
    <property type="nucleotide sequence ID" value="NZ_BAAFGK010000002.1"/>
</dbReference>
<gene>
    <name evidence="2" type="ORF">SIID45300_00574</name>
</gene>
<organism evidence="2 3">
    <name type="scientific">Candidatus Magnetaquiglobus chichijimensis</name>
    <dbReference type="NCBI Taxonomy" id="3141448"/>
    <lineage>
        <taxon>Bacteria</taxon>
        <taxon>Pseudomonadati</taxon>
        <taxon>Pseudomonadota</taxon>
        <taxon>Magnetococcia</taxon>
        <taxon>Magnetococcales</taxon>
        <taxon>Candidatus Magnetaquicoccaceae</taxon>
        <taxon>Candidatus Magnetaquiglobus</taxon>
    </lineage>
</organism>
<feature type="domain" description="DUF6916" evidence="1">
    <location>
        <begin position="5"/>
        <end position="105"/>
    </location>
</feature>
<accession>A0ABQ0C5W8</accession>